<dbReference type="CDD" id="cd11297">
    <property type="entry name" value="PIN_LabA-like_N_1"/>
    <property type="match status" value="1"/>
</dbReference>
<evidence type="ECO:0000259" key="2">
    <source>
        <dbReference type="PROSITE" id="PS51644"/>
    </source>
</evidence>
<dbReference type="EMBL" id="MU842922">
    <property type="protein sequence ID" value="KAK2026077.1"/>
    <property type="molecule type" value="Genomic_DNA"/>
</dbReference>
<accession>A0AAD9HDQ2</accession>
<feature type="domain" description="HTH OST-type" evidence="2">
    <location>
        <begin position="676"/>
        <end position="754"/>
    </location>
</feature>
<dbReference type="InterPro" id="IPR021139">
    <property type="entry name" value="NYN"/>
</dbReference>
<organism evidence="3 4">
    <name type="scientific">Colletotrichum zoysiae</name>
    <dbReference type="NCBI Taxonomy" id="1216348"/>
    <lineage>
        <taxon>Eukaryota</taxon>
        <taxon>Fungi</taxon>
        <taxon>Dikarya</taxon>
        <taxon>Ascomycota</taxon>
        <taxon>Pezizomycotina</taxon>
        <taxon>Sordariomycetes</taxon>
        <taxon>Hypocreomycetidae</taxon>
        <taxon>Glomerellales</taxon>
        <taxon>Glomerellaceae</taxon>
        <taxon>Colletotrichum</taxon>
        <taxon>Colletotrichum graminicola species complex</taxon>
    </lineage>
</organism>
<dbReference type="Pfam" id="PF12872">
    <property type="entry name" value="OST-HTH"/>
    <property type="match status" value="2"/>
</dbReference>
<dbReference type="PANTHER" id="PTHR35811:SF1">
    <property type="entry name" value="HTH OST-TYPE DOMAIN-CONTAINING PROTEIN"/>
    <property type="match status" value="1"/>
</dbReference>
<dbReference type="AlphaFoldDB" id="A0AAD9HDQ2"/>
<name>A0AAD9HDQ2_9PEZI</name>
<dbReference type="InterPro" id="IPR025605">
    <property type="entry name" value="OST-HTH/LOTUS_dom"/>
</dbReference>
<protein>
    <recommendedName>
        <fullName evidence="2">HTH OST-type domain-containing protein</fullName>
    </recommendedName>
</protein>
<evidence type="ECO:0000313" key="3">
    <source>
        <dbReference type="EMBL" id="KAK2026077.1"/>
    </source>
</evidence>
<dbReference type="Gene3D" id="3.30.420.610">
    <property type="entry name" value="LOTUS domain-like"/>
    <property type="match status" value="3"/>
</dbReference>
<feature type="compositionally biased region" description="Basic and acidic residues" evidence="1">
    <location>
        <begin position="630"/>
        <end position="655"/>
    </location>
</feature>
<dbReference type="PANTHER" id="PTHR35811">
    <property type="entry name" value="SLR1870 PROTEIN"/>
    <property type="match status" value="1"/>
</dbReference>
<feature type="compositionally biased region" description="Basic and acidic residues" evidence="1">
    <location>
        <begin position="565"/>
        <end position="583"/>
    </location>
</feature>
<feature type="compositionally biased region" description="Basic and acidic residues" evidence="1">
    <location>
        <begin position="605"/>
        <end position="619"/>
    </location>
</feature>
<feature type="compositionally biased region" description="Acidic residues" evidence="1">
    <location>
        <begin position="545"/>
        <end position="559"/>
    </location>
</feature>
<dbReference type="PROSITE" id="PS51644">
    <property type="entry name" value="HTH_OST"/>
    <property type="match status" value="1"/>
</dbReference>
<dbReference type="GO" id="GO:0004540">
    <property type="term" value="F:RNA nuclease activity"/>
    <property type="evidence" value="ECO:0007669"/>
    <property type="project" value="InterPro"/>
</dbReference>
<evidence type="ECO:0000313" key="4">
    <source>
        <dbReference type="Proteomes" id="UP001232148"/>
    </source>
</evidence>
<dbReference type="CDD" id="cd10146">
    <property type="entry name" value="LabA_like_C"/>
    <property type="match status" value="2"/>
</dbReference>
<feature type="region of interest" description="Disordered" evidence="1">
    <location>
        <begin position="507"/>
        <end position="655"/>
    </location>
</feature>
<keyword evidence="4" id="KW-1185">Reference proteome</keyword>
<evidence type="ECO:0000256" key="1">
    <source>
        <dbReference type="SAM" id="MobiDB-lite"/>
    </source>
</evidence>
<feature type="compositionally biased region" description="Polar residues" evidence="1">
    <location>
        <begin position="516"/>
        <end position="536"/>
    </location>
</feature>
<reference evidence="3" key="1">
    <citation type="submission" date="2021-06" db="EMBL/GenBank/DDBJ databases">
        <title>Comparative genomics, transcriptomics and evolutionary studies reveal genomic signatures of adaptation to plant cell wall in hemibiotrophic fungi.</title>
        <authorList>
            <consortium name="DOE Joint Genome Institute"/>
            <person name="Baroncelli R."/>
            <person name="Diaz J.F."/>
            <person name="Benocci T."/>
            <person name="Peng M."/>
            <person name="Battaglia E."/>
            <person name="Haridas S."/>
            <person name="Andreopoulos W."/>
            <person name="Labutti K."/>
            <person name="Pangilinan J."/>
            <person name="Floch G.L."/>
            <person name="Makela M.R."/>
            <person name="Henrissat B."/>
            <person name="Grigoriev I.V."/>
            <person name="Crouch J.A."/>
            <person name="De Vries R.P."/>
            <person name="Sukno S.A."/>
            <person name="Thon M.R."/>
        </authorList>
    </citation>
    <scope>NUCLEOTIDE SEQUENCE</scope>
    <source>
        <strain evidence="3">MAFF235873</strain>
    </source>
</reference>
<dbReference type="Gene3D" id="3.40.50.1010">
    <property type="entry name" value="5'-nuclease"/>
    <property type="match status" value="1"/>
</dbReference>
<comment type="caution">
    <text evidence="3">The sequence shown here is derived from an EMBL/GenBank/DDBJ whole genome shotgun (WGS) entry which is preliminary data.</text>
</comment>
<sequence length="768" mass="86533">MTSKLAARLAVLIDAENTQPALARAIFNETSKYGRSLVRRAYADWTVPRMKYWKYPLLALSIKGIQQFAYTPKKNATDTAMIIDAMDLLHTKQFDGFCLVSSDSDFTPLAMRIRESGLMVYGFGLRHTPKSFIGACDKFTFVETIGDDEQLEAPEGSSAVTTPSETFLSLTMLTCKPKAEKILRDAVNASADKEGWAALRVVEKLLTKQDPFFTNRWFGNFKIGQILKRTGFFDIDHRPSNRQDPYAIYVRDKHFERSKHAAIVSDERSEAPQASLTVNPPPEQLIPDMDSILNDPQLVKTLRDAVEAVSDKEGWADFNLVRRYITIKHRNLAARWFECCKISTIFKGTDLFDIIRRPQFAHNGRGPLVDYARNKDRRPSTDAVIVSGEQLEAPGAIPATTQQQEHPASVVLEEKSEMERILQRAVATFSDEEGWATCIDVGGLASHVAPDLYAKLLGRRSLRKFAANSRFFETEFRTFHRGLRVNDYVLREKRAGRSMEIVACNDERPAAPHASSIATSSPQEHTSSRILESNGQLEKGSNDQLDMESNAEPDTEYDAQLESNARPEKETNARPETNARLDIESNAEPDTENDAQLESNARPETNARLDMETNARPDTESDDAQLEGNARPEKETSARPEKETSARPEKKSSAHVEEKIFARLRASMGANLQKEIAAELERMLRRAIKDSPSDEEGWCDLVKVHDQVSRRRPGFSARNVGYTNFFDLVTAIGPFETRQTADKATRRMYVRVRHPDKSKGDVLGQYGW</sequence>
<dbReference type="InterPro" id="IPR041966">
    <property type="entry name" value="LOTUS-like"/>
</dbReference>
<gene>
    <name evidence="3" type="ORF">LX32DRAFT_566908</name>
</gene>
<feature type="compositionally biased region" description="Acidic residues" evidence="1">
    <location>
        <begin position="585"/>
        <end position="595"/>
    </location>
</feature>
<proteinExistence type="predicted"/>
<dbReference type="Proteomes" id="UP001232148">
    <property type="component" value="Unassembled WGS sequence"/>
</dbReference>
<dbReference type="Pfam" id="PF01936">
    <property type="entry name" value="NYN"/>
    <property type="match status" value="1"/>
</dbReference>